<accession>B7JBV0</accession>
<dbReference type="STRING" id="243159.AFE_1846"/>
<dbReference type="KEGG" id="afr:AFE_1846"/>
<reference evidence="2 3" key="1">
    <citation type="journal article" date="2008" name="BMC Genomics">
        <title>Acidithiobacillus ferrooxidans metabolism: from genome sequence to industrial applications.</title>
        <authorList>
            <person name="Valdes J."/>
            <person name="Pedroso I."/>
            <person name="Quatrini R."/>
            <person name="Dodson R.J."/>
            <person name="Tettelin H."/>
            <person name="Blake R.II."/>
            <person name="Eisen J.A."/>
            <person name="Holmes D.S."/>
        </authorList>
    </citation>
    <scope>NUCLEOTIDE SEQUENCE [LARGE SCALE GENOMIC DNA]</scope>
    <source>
        <strain evidence="3">ATCC 23270 / DSM 14882 / CIP 104768 / NCIMB 8455</strain>
    </source>
</reference>
<evidence type="ECO:0000313" key="3">
    <source>
        <dbReference type="Proteomes" id="UP000001362"/>
    </source>
</evidence>
<dbReference type="AlphaFoldDB" id="B7JBV0"/>
<keyword evidence="3" id="KW-1185">Reference proteome</keyword>
<dbReference type="HOGENOM" id="CLU_2490725_0_0_6"/>
<dbReference type="EMBL" id="CP001219">
    <property type="protein sequence ID" value="ACK79840.1"/>
    <property type="molecule type" value="Genomic_DNA"/>
</dbReference>
<sequence>MEDITRHAPFRTASHEGLSTKAQETLRPPRRRRIRHDQGNAFLIADPGGFLNFMGAWAGADGGQDSVPRPTASWQRAVNPGLRPGA</sequence>
<dbReference type="Proteomes" id="UP000001362">
    <property type="component" value="Chromosome"/>
</dbReference>
<gene>
    <name evidence="2" type="ordered locus">AFE_1846</name>
</gene>
<dbReference type="PaxDb" id="243159-AFE_1846"/>
<evidence type="ECO:0000313" key="2">
    <source>
        <dbReference type="EMBL" id="ACK79840.1"/>
    </source>
</evidence>
<proteinExistence type="predicted"/>
<protein>
    <submittedName>
        <fullName evidence="2">Uncharacterized protein</fullName>
    </submittedName>
</protein>
<evidence type="ECO:0000256" key="1">
    <source>
        <dbReference type="SAM" id="MobiDB-lite"/>
    </source>
</evidence>
<organism evidence="2 3">
    <name type="scientific">Acidithiobacillus ferrooxidans (strain ATCC 23270 / DSM 14882 / CIP 104768 / NCIMB 8455)</name>
    <name type="common">Ferrobacillus ferrooxidans (strain ATCC 23270)</name>
    <dbReference type="NCBI Taxonomy" id="243159"/>
    <lineage>
        <taxon>Bacteria</taxon>
        <taxon>Pseudomonadati</taxon>
        <taxon>Pseudomonadota</taxon>
        <taxon>Acidithiobacillia</taxon>
        <taxon>Acidithiobacillales</taxon>
        <taxon>Acidithiobacillaceae</taxon>
        <taxon>Acidithiobacillus</taxon>
    </lineage>
</organism>
<feature type="region of interest" description="Disordered" evidence="1">
    <location>
        <begin position="60"/>
        <end position="86"/>
    </location>
</feature>
<feature type="region of interest" description="Disordered" evidence="1">
    <location>
        <begin position="1"/>
        <end position="34"/>
    </location>
</feature>
<name>B7JBV0_ACIF2</name>